<dbReference type="RefSeq" id="WP_344974769.1">
    <property type="nucleotide sequence ID" value="NZ_BAABDD010000026.1"/>
</dbReference>
<name>A0ABP7G727_9ACTN</name>
<evidence type="ECO:0000256" key="1">
    <source>
        <dbReference type="SAM" id="SignalP"/>
    </source>
</evidence>
<dbReference type="PROSITE" id="PS51257">
    <property type="entry name" value="PROKAR_LIPOPROTEIN"/>
    <property type="match status" value="1"/>
</dbReference>
<proteinExistence type="predicted"/>
<dbReference type="Proteomes" id="UP001500908">
    <property type="component" value="Unassembled WGS sequence"/>
</dbReference>
<comment type="caution">
    <text evidence="2">The sequence shown here is derived from an EMBL/GenBank/DDBJ whole genome shotgun (WGS) entry which is preliminary data.</text>
</comment>
<sequence length="227" mass="24062">MSGMPSRSRFKAPRLGFAAVALAALAAGCSGSGAADAFSSEGGPSPQQTYDGVVAAAKAPGPEGFVPTEIEGVKINAPEGWQVDDSGDSLCMRPPGQQNCDFGAVQVFPHAAQRHPANWPKKDDAFNQDNGWAAQPNACRSAGTARAGNVAVTASTQTTQGFTTHADGLKSHHSVWQVECENGDTFEVRMWFLPKSDVVVYVWAVDPRYAEYYDQIAASMDVTAYNS</sequence>
<evidence type="ECO:0008006" key="4">
    <source>
        <dbReference type="Google" id="ProtNLM"/>
    </source>
</evidence>
<feature type="signal peptide" evidence="1">
    <location>
        <begin position="1"/>
        <end position="34"/>
    </location>
</feature>
<feature type="chain" id="PRO_5045313951" description="DUF3558 domain-containing protein" evidence="1">
    <location>
        <begin position="35"/>
        <end position="227"/>
    </location>
</feature>
<dbReference type="EMBL" id="BAABDD010000026">
    <property type="protein sequence ID" value="GAA3758050.1"/>
    <property type="molecule type" value="Genomic_DNA"/>
</dbReference>
<keyword evidence="1" id="KW-0732">Signal</keyword>
<evidence type="ECO:0000313" key="3">
    <source>
        <dbReference type="Proteomes" id="UP001500908"/>
    </source>
</evidence>
<keyword evidence="3" id="KW-1185">Reference proteome</keyword>
<evidence type="ECO:0000313" key="2">
    <source>
        <dbReference type="EMBL" id="GAA3758050.1"/>
    </source>
</evidence>
<gene>
    <name evidence="2" type="ORF">GCM10022402_40260</name>
</gene>
<reference evidence="3" key="1">
    <citation type="journal article" date="2019" name="Int. J. Syst. Evol. Microbiol.">
        <title>The Global Catalogue of Microorganisms (GCM) 10K type strain sequencing project: providing services to taxonomists for standard genome sequencing and annotation.</title>
        <authorList>
            <consortium name="The Broad Institute Genomics Platform"/>
            <consortium name="The Broad Institute Genome Sequencing Center for Infectious Disease"/>
            <person name="Wu L."/>
            <person name="Ma J."/>
        </authorList>
    </citation>
    <scope>NUCLEOTIDE SEQUENCE [LARGE SCALE GENOMIC DNA]</scope>
    <source>
        <strain evidence="3">JCM 17137</strain>
    </source>
</reference>
<protein>
    <recommendedName>
        <fullName evidence="4">DUF3558 domain-containing protein</fullName>
    </recommendedName>
</protein>
<accession>A0ABP7G727</accession>
<organism evidence="2 3">
    <name type="scientific">Salinactinospora qingdaonensis</name>
    <dbReference type="NCBI Taxonomy" id="702744"/>
    <lineage>
        <taxon>Bacteria</taxon>
        <taxon>Bacillati</taxon>
        <taxon>Actinomycetota</taxon>
        <taxon>Actinomycetes</taxon>
        <taxon>Streptosporangiales</taxon>
        <taxon>Nocardiopsidaceae</taxon>
        <taxon>Salinactinospora</taxon>
    </lineage>
</organism>